<evidence type="ECO:0000313" key="2">
    <source>
        <dbReference type="EMBL" id="KNE64323.1"/>
    </source>
</evidence>
<dbReference type="GO" id="GO:0008251">
    <property type="term" value="F:tRNA-specific adenosine deaminase activity"/>
    <property type="evidence" value="ECO:0007669"/>
    <property type="project" value="TreeGrafter"/>
</dbReference>
<evidence type="ECO:0000313" key="3">
    <source>
        <dbReference type="Proteomes" id="UP000054350"/>
    </source>
</evidence>
<dbReference type="PANTHER" id="PTHR10910">
    <property type="entry name" value="EUKARYOTE SPECIFIC DSRNA BINDING PROTEIN"/>
    <property type="match status" value="1"/>
</dbReference>
<dbReference type="GO" id="GO:0006396">
    <property type="term" value="P:RNA processing"/>
    <property type="evidence" value="ECO:0007669"/>
    <property type="project" value="InterPro"/>
</dbReference>
<dbReference type="InterPro" id="IPR002466">
    <property type="entry name" value="A_deamin"/>
</dbReference>
<reference evidence="3" key="2">
    <citation type="submission" date="2009-11" db="EMBL/GenBank/DDBJ databases">
        <title>The Genome Sequence of Allomyces macrogynus strain ATCC 38327.</title>
        <authorList>
            <consortium name="The Broad Institute Genome Sequencing Platform"/>
            <person name="Russ C."/>
            <person name="Cuomo C."/>
            <person name="Shea T."/>
            <person name="Young S.K."/>
            <person name="Zeng Q."/>
            <person name="Koehrsen M."/>
            <person name="Haas B."/>
            <person name="Borodovsky M."/>
            <person name="Guigo R."/>
            <person name="Alvarado L."/>
            <person name="Berlin A."/>
            <person name="Borenstein D."/>
            <person name="Chen Z."/>
            <person name="Engels R."/>
            <person name="Freedman E."/>
            <person name="Gellesch M."/>
            <person name="Goldberg J."/>
            <person name="Griggs A."/>
            <person name="Gujja S."/>
            <person name="Heiman D."/>
            <person name="Hepburn T."/>
            <person name="Howarth C."/>
            <person name="Jen D."/>
            <person name="Larson L."/>
            <person name="Lewis B."/>
            <person name="Mehta T."/>
            <person name="Park D."/>
            <person name="Pearson M."/>
            <person name="Roberts A."/>
            <person name="Saif S."/>
            <person name="Shenoy N."/>
            <person name="Sisk P."/>
            <person name="Stolte C."/>
            <person name="Sykes S."/>
            <person name="Walk T."/>
            <person name="White J."/>
            <person name="Yandava C."/>
            <person name="Burger G."/>
            <person name="Gray M.W."/>
            <person name="Holland P.W.H."/>
            <person name="King N."/>
            <person name="Lang F.B.F."/>
            <person name="Roger A.J."/>
            <person name="Ruiz-Trillo I."/>
            <person name="Lander E."/>
            <person name="Nusbaum C."/>
        </authorList>
    </citation>
    <scope>NUCLEOTIDE SEQUENCE [LARGE SCALE GENOMIC DNA]</scope>
    <source>
        <strain evidence="3">ATCC 38327</strain>
    </source>
</reference>
<dbReference type="GO" id="GO:0006382">
    <property type="term" value="P:adenosine to inosine editing"/>
    <property type="evidence" value="ECO:0007669"/>
    <property type="project" value="TreeGrafter"/>
</dbReference>
<dbReference type="GO" id="GO:0005737">
    <property type="term" value="C:cytoplasm"/>
    <property type="evidence" value="ECO:0007669"/>
    <property type="project" value="TreeGrafter"/>
</dbReference>
<keyword evidence="3" id="KW-1185">Reference proteome</keyword>
<dbReference type="AlphaFoldDB" id="A0A0L0SP91"/>
<sequence>MSCSDKIAQWQCLSLQGALLSHMIPDPIMFASIIVGDLFDPVDWNAHSARVLAEVVTPNVPVVSAPHAMSWWRGCDTPEYLANGRRQGAAMGKDGTFGPKTWSRISKPRMFELFRSTAATAGVDDLSRRYLDAKEQSAAY</sequence>
<organism evidence="2 3">
    <name type="scientific">Allomyces macrogynus (strain ATCC 38327)</name>
    <name type="common">Allomyces javanicus var. macrogynus</name>
    <dbReference type="NCBI Taxonomy" id="578462"/>
    <lineage>
        <taxon>Eukaryota</taxon>
        <taxon>Fungi</taxon>
        <taxon>Fungi incertae sedis</taxon>
        <taxon>Blastocladiomycota</taxon>
        <taxon>Blastocladiomycetes</taxon>
        <taxon>Blastocladiales</taxon>
        <taxon>Blastocladiaceae</taxon>
        <taxon>Allomyces</taxon>
    </lineage>
</organism>
<dbReference type="VEuPathDB" id="FungiDB:AMAG_09350"/>
<dbReference type="OrthoDB" id="10268011at2759"/>
<protein>
    <recommendedName>
        <fullName evidence="1">A to I editase domain-containing protein</fullName>
    </recommendedName>
</protein>
<dbReference type="GO" id="GO:0003726">
    <property type="term" value="F:double-stranded RNA adenosine deaminase activity"/>
    <property type="evidence" value="ECO:0007669"/>
    <property type="project" value="TreeGrafter"/>
</dbReference>
<reference evidence="2 3" key="1">
    <citation type="submission" date="2009-11" db="EMBL/GenBank/DDBJ databases">
        <title>Annotation of Allomyces macrogynus ATCC 38327.</title>
        <authorList>
            <consortium name="The Broad Institute Genome Sequencing Platform"/>
            <person name="Russ C."/>
            <person name="Cuomo C."/>
            <person name="Burger G."/>
            <person name="Gray M.W."/>
            <person name="Holland P.W.H."/>
            <person name="King N."/>
            <person name="Lang F.B.F."/>
            <person name="Roger A.J."/>
            <person name="Ruiz-Trillo I."/>
            <person name="Young S.K."/>
            <person name="Zeng Q."/>
            <person name="Gargeya S."/>
            <person name="Fitzgerald M."/>
            <person name="Haas B."/>
            <person name="Abouelleil A."/>
            <person name="Alvarado L."/>
            <person name="Arachchi H.M."/>
            <person name="Berlin A."/>
            <person name="Chapman S.B."/>
            <person name="Gearin G."/>
            <person name="Goldberg J."/>
            <person name="Griggs A."/>
            <person name="Gujja S."/>
            <person name="Hansen M."/>
            <person name="Heiman D."/>
            <person name="Howarth C."/>
            <person name="Larimer J."/>
            <person name="Lui A."/>
            <person name="MacDonald P.J.P."/>
            <person name="McCowen C."/>
            <person name="Montmayeur A."/>
            <person name="Murphy C."/>
            <person name="Neiman D."/>
            <person name="Pearson M."/>
            <person name="Priest M."/>
            <person name="Roberts A."/>
            <person name="Saif S."/>
            <person name="Shea T."/>
            <person name="Sisk P."/>
            <person name="Stolte C."/>
            <person name="Sykes S."/>
            <person name="Wortman J."/>
            <person name="Nusbaum C."/>
            <person name="Birren B."/>
        </authorList>
    </citation>
    <scope>NUCLEOTIDE SEQUENCE [LARGE SCALE GENOMIC DNA]</scope>
    <source>
        <strain evidence="2 3">ATCC 38327</strain>
    </source>
</reference>
<dbReference type="EMBL" id="GG745344">
    <property type="protein sequence ID" value="KNE64323.1"/>
    <property type="molecule type" value="Genomic_DNA"/>
</dbReference>
<evidence type="ECO:0000259" key="1">
    <source>
        <dbReference type="PROSITE" id="PS50141"/>
    </source>
</evidence>
<dbReference type="GO" id="GO:0003725">
    <property type="term" value="F:double-stranded RNA binding"/>
    <property type="evidence" value="ECO:0007669"/>
    <property type="project" value="TreeGrafter"/>
</dbReference>
<dbReference type="PROSITE" id="PS50141">
    <property type="entry name" value="A_DEAMIN_EDITASE"/>
    <property type="match status" value="1"/>
</dbReference>
<proteinExistence type="predicted"/>
<dbReference type="Proteomes" id="UP000054350">
    <property type="component" value="Unassembled WGS sequence"/>
</dbReference>
<dbReference type="Pfam" id="PF02137">
    <property type="entry name" value="A_deamin"/>
    <property type="match status" value="1"/>
</dbReference>
<dbReference type="PANTHER" id="PTHR10910:SF62">
    <property type="entry name" value="AT07585P-RELATED"/>
    <property type="match status" value="1"/>
</dbReference>
<name>A0A0L0SP91_ALLM3</name>
<accession>A0A0L0SP91</accession>
<dbReference type="GO" id="GO:0005730">
    <property type="term" value="C:nucleolus"/>
    <property type="evidence" value="ECO:0007669"/>
    <property type="project" value="TreeGrafter"/>
</dbReference>
<dbReference type="STRING" id="578462.A0A0L0SP91"/>
<gene>
    <name evidence="2" type="ORF">AMAG_09350</name>
</gene>
<feature type="domain" description="A to I editase" evidence="1">
    <location>
        <begin position="1"/>
        <end position="40"/>
    </location>
</feature>